<evidence type="ECO:0000256" key="3">
    <source>
        <dbReference type="ARBA" id="ARBA00022692"/>
    </source>
</evidence>
<gene>
    <name evidence="8" type="primary">ybjG2</name>
    <name evidence="8" type="ORF">FEAC_03550</name>
</gene>
<organism evidence="8 9">
    <name type="scientific">Ferrimicrobium acidiphilum DSM 19497</name>
    <dbReference type="NCBI Taxonomy" id="1121877"/>
    <lineage>
        <taxon>Bacteria</taxon>
        <taxon>Bacillati</taxon>
        <taxon>Actinomycetota</taxon>
        <taxon>Acidimicrobiia</taxon>
        <taxon>Acidimicrobiales</taxon>
        <taxon>Acidimicrobiaceae</taxon>
        <taxon>Ferrimicrobium</taxon>
    </lineage>
</organism>
<evidence type="ECO:0000256" key="2">
    <source>
        <dbReference type="ARBA" id="ARBA00022475"/>
    </source>
</evidence>
<evidence type="ECO:0000256" key="5">
    <source>
        <dbReference type="ARBA" id="ARBA00022989"/>
    </source>
</evidence>
<dbReference type="STRING" id="1121877.FEAC_03550"/>
<dbReference type="InterPro" id="IPR036938">
    <property type="entry name" value="PAP2/HPO_sf"/>
</dbReference>
<dbReference type="SMART" id="SM00014">
    <property type="entry name" value="acidPPc"/>
    <property type="match status" value="1"/>
</dbReference>
<comment type="subcellular location">
    <subcellularLocation>
        <location evidence="1">Cell membrane</location>
        <topology evidence="1">Multi-pass membrane protein</topology>
    </subcellularLocation>
</comment>
<reference evidence="8 9" key="1">
    <citation type="submission" date="2015-01" db="EMBL/GenBank/DDBJ databases">
        <title>Draft genome of the acidophilic iron oxidizer Ferrimicrobium acidiphilum strain T23.</title>
        <authorList>
            <person name="Poehlein A."/>
            <person name="Eisen S."/>
            <person name="Schloemann M."/>
            <person name="Johnson B.D."/>
            <person name="Daniel R."/>
            <person name="Muehling M."/>
        </authorList>
    </citation>
    <scope>NUCLEOTIDE SEQUENCE [LARGE SCALE GENOMIC DNA]</scope>
    <source>
        <strain evidence="8 9">T23</strain>
    </source>
</reference>
<dbReference type="PANTHER" id="PTHR14969:SF62">
    <property type="entry name" value="DECAPRENYLPHOSPHORYL-5-PHOSPHORIBOSE PHOSPHATASE RV3807C-RELATED"/>
    <property type="match status" value="1"/>
</dbReference>
<dbReference type="RefSeq" id="WP_035388407.1">
    <property type="nucleotide sequence ID" value="NZ_JQKF01000002.1"/>
</dbReference>
<dbReference type="eggNOG" id="COG0671">
    <property type="taxonomic scope" value="Bacteria"/>
</dbReference>
<dbReference type="PANTHER" id="PTHR14969">
    <property type="entry name" value="SPHINGOSINE-1-PHOSPHATE PHOSPHOHYDROLASE"/>
    <property type="match status" value="1"/>
</dbReference>
<dbReference type="EC" id="3.6.1.27" evidence="8"/>
<dbReference type="GO" id="GO:0050380">
    <property type="term" value="F:undecaprenyl-diphosphatase activity"/>
    <property type="evidence" value="ECO:0007669"/>
    <property type="project" value="UniProtKB-EC"/>
</dbReference>
<keyword evidence="5" id="KW-1133">Transmembrane helix</keyword>
<proteinExistence type="predicted"/>
<keyword evidence="3" id="KW-0812">Transmembrane</keyword>
<keyword evidence="6" id="KW-0472">Membrane</keyword>
<keyword evidence="9" id="KW-1185">Reference proteome</keyword>
<evidence type="ECO:0000313" key="9">
    <source>
        <dbReference type="Proteomes" id="UP000032336"/>
    </source>
</evidence>
<evidence type="ECO:0000256" key="6">
    <source>
        <dbReference type="ARBA" id="ARBA00023136"/>
    </source>
</evidence>
<evidence type="ECO:0000256" key="1">
    <source>
        <dbReference type="ARBA" id="ARBA00004651"/>
    </source>
</evidence>
<dbReference type="InterPro" id="IPR000326">
    <property type="entry name" value="PAP2/HPO"/>
</dbReference>
<sequence length="204" mass="21997">MNTPARYRSLRQRLTDLDLKIIAMMANSHDSWPPLDQLATYLANYAPHLYALGFIGAWYALDPDDVESRSMIVRSVIAGGTAVLTARVVSQLVPRTRPFAVSDVSITGLIDHRPSHSFPSTHSAGATAFVVGLGSKPAGLSSIFRPLTLGVLGSRIYSGVHWPTDVGAGALVGAGIGYVVKADILRRRQHQLTELIIGLTPMLR</sequence>
<keyword evidence="2" id="KW-1003">Cell membrane</keyword>
<dbReference type="EMBL" id="JXUW01000002">
    <property type="protein sequence ID" value="KJE77983.1"/>
    <property type="molecule type" value="Genomic_DNA"/>
</dbReference>
<dbReference type="Gene3D" id="1.20.144.10">
    <property type="entry name" value="Phosphatidic acid phosphatase type 2/haloperoxidase"/>
    <property type="match status" value="1"/>
</dbReference>
<protein>
    <submittedName>
        <fullName evidence="8">Putative undecaprenyl-diphosphatase YbjG</fullName>
        <ecNumber evidence="8">3.6.1.27</ecNumber>
    </submittedName>
</protein>
<name>A0A0D8FXI4_9ACTN</name>
<dbReference type="AlphaFoldDB" id="A0A0D8FXI4"/>
<evidence type="ECO:0000256" key="4">
    <source>
        <dbReference type="ARBA" id="ARBA00022801"/>
    </source>
</evidence>
<dbReference type="Proteomes" id="UP000032336">
    <property type="component" value="Unassembled WGS sequence"/>
</dbReference>
<evidence type="ECO:0000313" key="8">
    <source>
        <dbReference type="EMBL" id="KJE77983.1"/>
    </source>
</evidence>
<dbReference type="Pfam" id="PF01569">
    <property type="entry name" value="PAP2"/>
    <property type="match status" value="1"/>
</dbReference>
<evidence type="ECO:0000259" key="7">
    <source>
        <dbReference type="SMART" id="SM00014"/>
    </source>
</evidence>
<feature type="domain" description="Phosphatidic acid phosphatase type 2/haloperoxidase" evidence="7">
    <location>
        <begin position="73"/>
        <end position="181"/>
    </location>
</feature>
<keyword evidence="4 8" id="KW-0378">Hydrolase</keyword>
<accession>A0A0D8FXI4</accession>
<dbReference type="GO" id="GO:0005886">
    <property type="term" value="C:plasma membrane"/>
    <property type="evidence" value="ECO:0007669"/>
    <property type="project" value="UniProtKB-SubCell"/>
</dbReference>
<comment type="caution">
    <text evidence="8">The sequence shown here is derived from an EMBL/GenBank/DDBJ whole genome shotgun (WGS) entry which is preliminary data.</text>
</comment>
<dbReference type="SUPFAM" id="SSF48317">
    <property type="entry name" value="Acid phosphatase/Vanadium-dependent haloperoxidase"/>
    <property type="match status" value="1"/>
</dbReference>